<comment type="similarity">
    <text evidence="1">Belongs to the short-chain dehydrogenases/reductases (SDR) family.</text>
</comment>
<evidence type="ECO:0000313" key="4">
    <source>
        <dbReference type="Proteomes" id="UP000673375"/>
    </source>
</evidence>
<dbReference type="InterPro" id="IPR002347">
    <property type="entry name" value="SDR_fam"/>
</dbReference>
<reference evidence="3 4" key="1">
    <citation type="submission" date="2020-12" db="EMBL/GenBank/DDBJ databases">
        <title>Vagococcus allomyrinae sp. nov. and Enterococcus lavae sp. nov., isolated from the larvae of Allomyrina dichotoma.</title>
        <authorList>
            <person name="Lee S.D."/>
        </authorList>
    </citation>
    <scope>NUCLEOTIDE SEQUENCE [LARGE SCALE GENOMIC DNA]</scope>
    <source>
        <strain evidence="3 4">BWM-S5</strain>
    </source>
</reference>
<dbReference type="CDD" id="cd05233">
    <property type="entry name" value="SDR_c"/>
    <property type="match status" value="1"/>
</dbReference>
<dbReference type="EMBL" id="JAEDXU010000009">
    <property type="protein sequence ID" value="MBP1047794.1"/>
    <property type="molecule type" value="Genomic_DNA"/>
</dbReference>
<dbReference type="Proteomes" id="UP000673375">
    <property type="component" value="Unassembled WGS sequence"/>
</dbReference>
<dbReference type="RefSeq" id="WP_209558572.1">
    <property type="nucleotide sequence ID" value="NZ_JAEDXU010000009.1"/>
</dbReference>
<evidence type="ECO:0000256" key="1">
    <source>
        <dbReference type="ARBA" id="ARBA00006484"/>
    </source>
</evidence>
<dbReference type="SUPFAM" id="SSF51735">
    <property type="entry name" value="NAD(P)-binding Rossmann-fold domains"/>
    <property type="match status" value="1"/>
</dbReference>
<dbReference type="PIRSF" id="PIRSF000126">
    <property type="entry name" value="11-beta-HSD1"/>
    <property type="match status" value="1"/>
</dbReference>
<name>A0ABS4CMP0_9ENTE</name>
<keyword evidence="2" id="KW-0560">Oxidoreductase</keyword>
<dbReference type="Gene3D" id="3.40.50.720">
    <property type="entry name" value="NAD(P)-binding Rossmann-like Domain"/>
    <property type="match status" value="1"/>
</dbReference>
<accession>A0ABS4CMP0</accession>
<dbReference type="Pfam" id="PF00106">
    <property type="entry name" value="adh_short"/>
    <property type="match status" value="1"/>
</dbReference>
<dbReference type="PRINTS" id="PR00081">
    <property type="entry name" value="GDHRDH"/>
</dbReference>
<dbReference type="PANTHER" id="PTHR44196">
    <property type="entry name" value="DEHYDROGENASE/REDUCTASE SDR FAMILY MEMBER 7B"/>
    <property type="match status" value="1"/>
</dbReference>
<comment type="caution">
    <text evidence="3">The sequence shown here is derived from an EMBL/GenBank/DDBJ whole genome shotgun (WGS) entry which is preliminary data.</text>
</comment>
<dbReference type="PANTHER" id="PTHR44196:SF2">
    <property type="entry name" value="SHORT-CHAIN DEHYDROGENASE-RELATED"/>
    <property type="match status" value="1"/>
</dbReference>
<gene>
    <name evidence="3" type="ORF">I6N96_16005</name>
</gene>
<keyword evidence="4" id="KW-1185">Reference proteome</keyword>
<sequence length="260" mass="28952">MGKKVLITGATSGIGRSLAYTLAEEGYELYIVGRSDEKLAELKADLESRYTQTCVCYRVDFSRSEEVRSFLAQKLQVDILIHCAGIGKVGDFKTISVEEEQEILQVNINASVLLLKSFAQRFVAQGHGTIIVVCSTAAFYPHPFMNTYASSKAFLHHYSLGLGEEVRRYSKQVKVIAVSPGPTRTSFFNPQTKTKMVQSQTETKFEMSAEQVGESIAKALYSNRSSVTIGRRNQLMTLFLKCLPLKLRIRLVGNYIAKGV</sequence>
<protein>
    <submittedName>
        <fullName evidence="3">SDR family NAD(P)-dependent oxidoreductase</fullName>
    </submittedName>
</protein>
<proteinExistence type="inferred from homology"/>
<dbReference type="PROSITE" id="PS00061">
    <property type="entry name" value="ADH_SHORT"/>
    <property type="match status" value="1"/>
</dbReference>
<organism evidence="3 4">
    <name type="scientific">Enterococcus larvae</name>
    <dbReference type="NCBI Taxonomy" id="2794352"/>
    <lineage>
        <taxon>Bacteria</taxon>
        <taxon>Bacillati</taxon>
        <taxon>Bacillota</taxon>
        <taxon>Bacilli</taxon>
        <taxon>Lactobacillales</taxon>
        <taxon>Enterococcaceae</taxon>
        <taxon>Enterococcus</taxon>
    </lineage>
</organism>
<dbReference type="InterPro" id="IPR020904">
    <property type="entry name" value="Sc_DH/Rdtase_CS"/>
</dbReference>
<evidence type="ECO:0000313" key="3">
    <source>
        <dbReference type="EMBL" id="MBP1047794.1"/>
    </source>
</evidence>
<dbReference type="InterPro" id="IPR036291">
    <property type="entry name" value="NAD(P)-bd_dom_sf"/>
</dbReference>
<evidence type="ECO:0000256" key="2">
    <source>
        <dbReference type="ARBA" id="ARBA00023002"/>
    </source>
</evidence>